<proteinExistence type="predicted"/>
<feature type="transmembrane region" description="Helical" evidence="1">
    <location>
        <begin position="319"/>
        <end position="344"/>
    </location>
</feature>
<keyword evidence="1" id="KW-1133">Transmembrane helix</keyword>
<organism evidence="2 3">
    <name type="scientific">Lactonifactor longoviformis DSM 17459</name>
    <dbReference type="NCBI Taxonomy" id="1122155"/>
    <lineage>
        <taxon>Bacteria</taxon>
        <taxon>Bacillati</taxon>
        <taxon>Bacillota</taxon>
        <taxon>Clostridia</taxon>
        <taxon>Eubacteriales</taxon>
        <taxon>Clostridiaceae</taxon>
        <taxon>Lactonifactor</taxon>
    </lineage>
</organism>
<evidence type="ECO:0000256" key="1">
    <source>
        <dbReference type="SAM" id="Phobius"/>
    </source>
</evidence>
<dbReference type="EMBL" id="FQVI01000023">
    <property type="protein sequence ID" value="SHF36213.1"/>
    <property type="molecule type" value="Genomic_DNA"/>
</dbReference>
<dbReference type="Proteomes" id="UP000184245">
    <property type="component" value="Unassembled WGS sequence"/>
</dbReference>
<keyword evidence="1" id="KW-0812">Transmembrane</keyword>
<sequence length="448" mass="50284">MRGYKLTEQMVISVKDELLELAELYKNSREESAEEFCARMLTEEFHDSKADALEYISQLKDGIQEQHDLSQRFSGNPDLEAEARKYMGEFFRANEMDNLQQYRTLSVLRALGMQYKLQESEEAFSGQKDSAKAVELALEWELASEMQMEDPKRTEIEELLEEALDAVKYSGTIFFDNVLLEDWKSLLSRATGKELVSVLADMEEEQELLEGVVLYRKLRRGEISPEETSLEPKNLSYYANLTGRQTAAGREQADAMEEALRTGNFEKAVSKIVDIGFALIVGAVTAAAVLGILFALYAAGTLLIGGAVMAGNVLTGLGLPALLGTIVQFTLMGVINFLAVMGFVEVYSEGILEDTADSWKEIWEEVERRLLPPVKQKITYYGSQIYMLVTERILPGVSEKWKIYRTGAASIVEDIREGLLMLVKSGKRFAEDKILEPVKEKVTVKTGH</sequence>
<name>A0A1M5B177_9CLOT</name>
<keyword evidence="3" id="KW-1185">Reference proteome</keyword>
<evidence type="ECO:0000313" key="3">
    <source>
        <dbReference type="Proteomes" id="UP000184245"/>
    </source>
</evidence>
<protein>
    <submittedName>
        <fullName evidence="2">Uncharacterized protein</fullName>
    </submittedName>
</protein>
<evidence type="ECO:0000313" key="2">
    <source>
        <dbReference type="EMBL" id="SHF36213.1"/>
    </source>
</evidence>
<feature type="transmembrane region" description="Helical" evidence="1">
    <location>
        <begin position="275"/>
        <end position="299"/>
    </location>
</feature>
<keyword evidence="1" id="KW-0472">Membrane</keyword>
<dbReference type="STRING" id="1122155.SAMN02745158_03435"/>
<dbReference type="AlphaFoldDB" id="A0A1M5B177"/>
<dbReference type="RefSeq" id="WP_072853925.1">
    <property type="nucleotide sequence ID" value="NZ_FQVI01000023.1"/>
</dbReference>
<accession>A0A1M5B177</accession>
<gene>
    <name evidence="2" type="ORF">SAMN02745158_03435</name>
</gene>
<reference evidence="2 3" key="1">
    <citation type="submission" date="2016-11" db="EMBL/GenBank/DDBJ databases">
        <authorList>
            <person name="Jaros S."/>
            <person name="Januszkiewicz K."/>
            <person name="Wedrychowicz H."/>
        </authorList>
    </citation>
    <scope>NUCLEOTIDE SEQUENCE [LARGE SCALE GENOMIC DNA]</scope>
    <source>
        <strain evidence="2 3">DSM 17459</strain>
    </source>
</reference>